<keyword evidence="8" id="KW-0812">Transmembrane</keyword>
<keyword evidence="6" id="KW-0046">Antibiotic resistance</keyword>
<sequence>MRWRTSPPAASARSARARTSPPTRWTTTSRSDRDAAPCRRRICIRACLFGSAGRGGSRVRRVLALLAAVIGFAGAAAQGVRDTIEPAAGMLDAILEEAGVEGAVLVRRLSDGAEWTGGGARVDERFLPASTFKIANTMILLEAGVITDPESEIIAWDGVERGGGWDQDQTLRSAFRRSAYWAYSRLAGEAGHGHMARMVTLLGYGDEHVGGPDEVGTFWLEGPLSVTAREQVGFLQRLHARVLPVEPAHMETVIGFMEVERGEDWVLRGKTGWGQPEGQPDIGWFVGWLESESDTWLFAVNIDMTDPERHRSLREHIARSALAAAGAPDTH</sequence>
<comment type="catalytic activity">
    <reaction evidence="1">
        <text>a beta-lactam + H2O = a substituted beta-amino acid</text>
        <dbReference type="Rhea" id="RHEA:20401"/>
        <dbReference type="ChEBI" id="CHEBI:15377"/>
        <dbReference type="ChEBI" id="CHEBI:35627"/>
        <dbReference type="ChEBI" id="CHEBI:140347"/>
        <dbReference type="EC" id="3.5.2.6"/>
    </reaction>
</comment>
<dbReference type="EMBL" id="SRXW01000003">
    <property type="protein sequence ID" value="TGY88589.1"/>
    <property type="molecule type" value="Genomic_DNA"/>
</dbReference>
<evidence type="ECO:0000256" key="2">
    <source>
        <dbReference type="ARBA" id="ARBA00007898"/>
    </source>
</evidence>
<keyword evidence="11" id="KW-1185">Reference proteome</keyword>
<dbReference type="GO" id="GO:0008658">
    <property type="term" value="F:penicillin binding"/>
    <property type="evidence" value="ECO:0007669"/>
    <property type="project" value="InterPro"/>
</dbReference>
<evidence type="ECO:0000256" key="4">
    <source>
        <dbReference type="ARBA" id="ARBA00022729"/>
    </source>
</evidence>
<name>A0A4V3RY14_9PROT</name>
<evidence type="ECO:0000313" key="10">
    <source>
        <dbReference type="EMBL" id="TGY88589.1"/>
    </source>
</evidence>
<evidence type="ECO:0000256" key="8">
    <source>
        <dbReference type="SAM" id="Phobius"/>
    </source>
</evidence>
<keyword evidence="5" id="KW-0378">Hydrolase</keyword>
<dbReference type="SUPFAM" id="SSF56601">
    <property type="entry name" value="beta-lactamase/transpeptidase-like"/>
    <property type="match status" value="1"/>
</dbReference>
<dbReference type="AlphaFoldDB" id="A0A4V3RY14"/>
<accession>A0A4V3RY14</accession>
<proteinExistence type="inferred from homology"/>
<dbReference type="Proteomes" id="UP000308054">
    <property type="component" value="Unassembled WGS sequence"/>
</dbReference>
<dbReference type="GO" id="GO:0071555">
    <property type="term" value="P:cell wall organization"/>
    <property type="evidence" value="ECO:0007669"/>
    <property type="project" value="TreeGrafter"/>
</dbReference>
<dbReference type="InterPro" id="IPR001460">
    <property type="entry name" value="PCN-bd_Tpept"/>
</dbReference>
<feature type="transmembrane region" description="Helical" evidence="8">
    <location>
        <begin position="62"/>
        <end position="80"/>
    </location>
</feature>
<dbReference type="InterPro" id="IPR050515">
    <property type="entry name" value="Beta-lactam/transpept"/>
</dbReference>
<comment type="caution">
    <text evidence="10">The sequence shown here is derived from an EMBL/GenBank/DDBJ whole genome shotgun (WGS) entry which is preliminary data.</text>
</comment>
<dbReference type="Pfam" id="PF00905">
    <property type="entry name" value="Transpeptidase"/>
    <property type="match status" value="1"/>
</dbReference>
<dbReference type="GO" id="GO:0005886">
    <property type="term" value="C:plasma membrane"/>
    <property type="evidence" value="ECO:0007669"/>
    <property type="project" value="TreeGrafter"/>
</dbReference>
<evidence type="ECO:0000256" key="5">
    <source>
        <dbReference type="ARBA" id="ARBA00022801"/>
    </source>
</evidence>
<feature type="region of interest" description="Disordered" evidence="7">
    <location>
        <begin position="1"/>
        <end position="32"/>
    </location>
</feature>
<evidence type="ECO:0000256" key="3">
    <source>
        <dbReference type="ARBA" id="ARBA00012865"/>
    </source>
</evidence>
<evidence type="ECO:0000256" key="7">
    <source>
        <dbReference type="SAM" id="MobiDB-lite"/>
    </source>
</evidence>
<feature type="domain" description="Penicillin-binding protein transpeptidase" evidence="9">
    <location>
        <begin position="122"/>
        <end position="319"/>
    </location>
</feature>
<evidence type="ECO:0000313" key="11">
    <source>
        <dbReference type="Proteomes" id="UP000308054"/>
    </source>
</evidence>
<reference evidence="10 11" key="1">
    <citation type="journal article" date="2017" name="Int. J. Syst. Evol. Microbiol.">
        <title>Marinicauda algicola sp. nov., isolated from a marine red alga Rhodosorus marinus.</title>
        <authorList>
            <person name="Jeong S.E."/>
            <person name="Jeon S.H."/>
            <person name="Chun B.H."/>
            <person name="Kim D.W."/>
            <person name="Jeon C.O."/>
        </authorList>
    </citation>
    <scope>NUCLEOTIDE SEQUENCE [LARGE SCALE GENOMIC DNA]</scope>
    <source>
        <strain evidence="10 11">JCM 31718</strain>
    </source>
</reference>
<comment type="similarity">
    <text evidence="2">Belongs to the class-D beta-lactamase family.</text>
</comment>
<dbReference type="GO" id="GO:0046677">
    <property type="term" value="P:response to antibiotic"/>
    <property type="evidence" value="ECO:0007669"/>
    <property type="project" value="UniProtKB-KW"/>
</dbReference>
<protein>
    <recommendedName>
        <fullName evidence="3">beta-lactamase</fullName>
        <ecNumber evidence="3">3.5.2.6</ecNumber>
    </recommendedName>
</protein>
<dbReference type="PANTHER" id="PTHR30627:SF6">
    <property type="entry name" value="BETA-LACTAMASE YBXI-RELATED"/>
    <property type="match status" value="1"/>
</dbReference>
<dbReference type="EC" id="3.5.2.6" evidence="3"/>
<keyword evidence="8" id="KW-1133">Transmembrane helix</keyword>
<evidence type="ECO:0000256" key="6">
    <source>
        <dbReference type="ARBA" id="ARBA00023251"/>
    </source>
</evidence>
<feature type="compositionally biased region" description="Low complexity" evidence="7">
    <location>
        <begin position="1"/>
        <end position="29"/>
    </location>
</feature>
<gene>
    <name evidence="10" type="ORF">E5163_12315</name>
</gene>
<keyword evidence="8" id="KW-0472">Membrane</keyword>
<dbReference type="Gene3D" id="3.40.710.10">
    <property type="entry name" value="DD-peptidase/beta-lactamase superfamily"/>
    <property type="match status" value="1"/>
</dbReference>
<organism evidence="10 11">
    <name type="scientific">Marinicauda algicola</name>
    <dbReference type="NCBI Taxonomy" id="2029849"/>
    <lineage>
        <taxon>Bacteria</taxon>
        <taxon>Pseudomonadati</taxon>
        <taxon>Pseudomonadota</taxon>
        <taxon>Alphaproteobacteria</taxon>
        <taxon>Maricaulales</taxon>
        <taxon>Maricaulaceae</taxon>
        <taxon>Marinicauda</taxon>
    </lineage>
</organism>
<dbReference type="GO" id="GO:0008800">
    <property type="term" value="F:beta-lactamase activity"/>
    <property type="evidence" value="ECO:0007669"/>
    <property type="project" value="UniProtKB-EC"/>
</dbReference>
<evidence type="ECO:0000256" key="1">
    <source>
        <dbReference type="ARBA" id="ARBA00001526"/>
    </source>
</evidence>
<dbReference type="InterPro" id="IPR012338">
    <property type="entry name" value="Beta-lactam/transpept-like"/>
</dbReference>
<dbReference type="PANTHER" id="PTHR30627">
    <property type="entry name" value="PEPTIDOGLYCAN D,D-TRANSPEPTIDASE"/>
    <property type="match status" value="1"/>
</dbReference>
<evidence type="ECO:0000259" key="9">
    <source>
        <dbReference type="Pfam" id="PF00905"/>
    </source>
</evidence>
<keyword evidence="4" id="KW-0732">Signal</keyword>